<dbReference type="EMBL" id="SJPP01000005">
    <property type="protein sequence ID" value="TWU04177.1"/>
    <property type="molecule type" value="Genomic_DNA"/>
</dbReference>
<proteinExistence type="predicted"/>
<dbReference type="OrthoDB" id="5402145at2"/>
<accession>A0A5C6AXE0</accession>
<dbReference type="RefSeq" id="WP_146374440.1">
    <property type="nucleotide sequence ID" value="NZ_SJPP01000005.1"/>
</dbReference>
<reference evidence="1 2" key="1">
    <citation type="submission" date="2019-02" db="EMBL/GenBank/DDBJ databases">
        <title>Deep-cultivation of Planctomycetes and their phenomic and genomic characterization uncovers novel biology.</title>
        <authorList>
            <person name="Wiegand S."/>
            <person name="Jogler M."/>
            <person name="Boedeker C."/>
            <person name="Pinto D."/>
            <person name="Vollmers J."/>
            <person name="Rivas-Marin E."/>
            <person name="Kohn T."/>
            <person name="Peeters S.H."/>
            <person name="Heuer A."/>
            <person name="Rast P."/>
            <person name="Oberbeckmann S."/>
            <person name="Bunk B."/>
            <person name="Jeske O."/>
            <person name="Meyerdierks A."/>
            <person name="Storesund J.E."/>
            <person name="Kallscheuer N."/>
            <person name="Luecker S."/>
            <person name="Lage O.M."/>
            <person name="Pohl T."/>
            <person name="Merkel B.J."/>
            <person name="Hornburger P."/>
            <person name="Mueller R.-W."/>
            <person name="Bruemmer F."/>
            <person name="Labrenz M."/>
            <person name="Spormann A.M."/>
            <person name="Op Den Camp H."/>
            <person name="Overmann J."/>
            <person name="Amann R."/>
            <person name="Jetten M.S.M."/>
            <person name="Mascher T."/>
            <person name="Medema M.H."/>
            <person name="Devos D.P."/>
            <person name="Kaster A.-K."/>
            <person name="Ovreas L."/>
            <person name="Rohde M."/>
            <person name="Galperin M.Y."/>
            <person name="Jogler C."/>
        </authorList>
    </citation>
    <scope>NUCLEOTIDE SEQUENCE [LARGE SCALE GENOMIC DNA]</scope>
    <source>
        <strain evidence="1 2">CA54</strain>
    </source>
</reference>
<sequence>MSSTTRQEIPSWIDEITDGRCRLVTWMQDVYFGRLENLLVRDGEPQEFPEPIQVFRRPIDNLRRCGCNKLTWSGPHPKALDNLWELFDIERNLWVEVIEVRNGLATHVTFRPLN</sequence>
<comment type="caution">
    <text evidence="1">The sequence shown here is derived from an EMBL/GenBank/DDBJ whole genome shotgun (WGS) entry which is preliminary data.</text>
</comment>
<dbReference type="AlphaFoldDB" id="A0A5C6AXE0"/>
<gene>
    <name evidence="1" type="ORF">CA54_60590</name>
</gene>
<evidence type="ECO:0000313" key="2">
    <source>
        <dbReference type="Proteomes" id="UP000320735"/>
    </source>
</evidence>
<organism evidence="1 2">
    <name type="scientific">Symmachiella macrocystis</name>
    <dbReference type="NCBI Taxonomy" id="2527985"/>
    <lineage>
        <taxon>Bacteria</taxon>
        <taxon>Pseudomonadati</taxon>
        <taxon>Planctomycetota</taxon>
        <taxon>Planctomycetia</taxon>
        <taxon>Planctomycetales</taxon>
        <taxon>Planctomycetaceae</taxon>
        <taxon>Symmachiella</taxon>
    </lineage>
</organism>
<name>A0A5C6AXE0_9PLAN</name>
<evidence type="ECO:0000313" key="1">
    <source>
        <dbReference type="EMBL" id="TWU04177.1"/>
    </source>
</evidence>
<protein>
    <submittedName>
        <fullName evidence="1">Uncharacterized protein</fullName>
    </submittedName>
</protein>
<keyword evidence="2" id="KW-1185">Reference proteome</keyword>
<dbReference type="Proteomes" id="UP000320735">
    <property type="component" value="Unassembled WGS sequence"/>
</dbReference>